<name>A0A816KIU5_BRANA</name>
<dbReference type="SMR" id="A0A816KIU5"/>
<reference evidence="1" key="1">
    <citation type="submission" date="2021-01" db="EMBL/GenBank/DDBJ databases">
        <authorList>
            <consortium name="Genoscope - CEA"/>
            <person name="William W."/>
        </authorList>
    </citation>
    <scope>NUCLEOTIDE SEQUENCE</scope>
</reference>
<dbReference type="AlphaFoldDB" id="A0A816KIU5"/>
<proteinExistence type="predicted"/>
<accession>A0A816KIU5</accession>
<organism evidence="1">
    <name type="scientific">Brassica napus</name>
    <name type="common">Rape</name>
    <dbReference type="NCBI Taxonomy" id="3708"/>
    <lineage>
        <taxon>Eukaryota</taxon>
        <taxon>Viridiplantae</taxon>
        <taxon>Streptophyta</taxon>
        <taxon>Embryophyta</taxon>
        <taxon>Tracheophyta</taxon>
        <taxon>Spermatophyta</taxon>
        <taxon>Magnoliopsida</taxon>
        <taxon>eudicotyledons</taxon>
        <taxon>Gunneridae</taxon>
        <taxon>Pentapetalae</taxon>
        <taxon>rosids</taxon>
        <taxon>malvids</taxon>
        <taxon>Brassicales</taxon>
        <taxon>Brassicaceae</taxon>
        <taxon>Brassiceae</taxon>
        <taxon>Brassica</taxon>
    </lineage>
</organism>
<sequence length="270" mass="31088">MANSRVFFSDLKSGNCSSVVKARLLRFWVDMLRVSRSVLIQMISRGTNLAENRVWLQGKSSSGSRTEERLCAQHERPDNNALKAENDKSRCENIAIKEALKHAIFKAHKQARTQITQEKGRSVKQIRAVNILLELILFLSSDYALRWRGGMKRLYSLEASLTFPSPQWLKRFFEPRAQEKMLKTVGSRSIAARGKKGSEITHPPLNYMLFDLRKVKKSVDYGRIMIECVLKMNHNMFFLLRISYREKKFSFALTETQDGKVKPALTETLA</sequence>
<protein>
    <submittedName>
        <fullName evidence="1">(rape) hypothetical protein</fullName>
    </submittedName>
</protein>
<evidence type="ECO:0000313" key="1">
    <source>
        <dbReference type="EMBL" id="CAF1909310.1"/>
    </source>
</evidence>
<dbReference type="Proteomes" id="UP001295469">
    <property type="component" value="Chromosome C02"/>
</dbReference>
<gene>
    <name evidence="1" type="ORF">DARMORV10_C02P29760.1</name>
</gene>
<dbReference type="EMBL" id="HG994366">
    <property type="protein sequence ID" value="CAF1909310.1"/>
    <property type="molecule type" value="Genomic_DNA"/>
</dbReference>